<dbReference type="InterPro" id="IPR003718">
    <property type="entry name" value="OsmC/Ohr_fam"/>
</dbReference>
<evidence type="ECO:0000313" key="2">
    <source>
        <dbReference type="EMBL" id="MDM8267042.1"/>
    </source>
</evidence>
<protein>
    <submittedName>
        <fullName evidence="2">OsmC family protein</fullName>
    </submittedName>
</protein>
<dbReference type="InterPro" id="IPR019953">
    <property type="entry name" value="OHR"/>
</dbReference>
<evidence type="ECO:0000256" key="1">
    <source>
        <dbReference type="ARBA" id="ARBA00007378"/>
    </source>
</evidence>
<dbReference type="Proteomes" id="UP001529343">
    <property type="component" value="Unassembled WGS sequence"/>
</dbReference>
<accession>A0ABT7UZB4</accession>
<keyword evidence="3" id="KW-1185">Reference proteome</keyword>
<dbReference type="Gene3D" id="3.30.300.20">
    <property type="match status" value="1"/>
</dbReference>
<dbReference type="PANTHER" id="PTHR33797:SF2">
    <property type="entry name" value="ORGANIC HYDROPEROXIDE RESISTANCE PROTEIN-LIKE"/>
    <property type="match status" value="1"/>
</dbReference>
<organism evidence="2 3">
    <name type="scientific">Limosilactobacillus pontis</name>
    <dbReference type="NCBI Taxonomy" id="35787"/>
    <lineage>
        <taxon>Bacteria</taxon>
        <taxon>Bacillati</taxon>
        <taxon>Bacillota</taxon>
        <taxon>Bacilli</taxon>
        <taxon>Lactobacillales</taxon>
        <taxon>Lactobacillaceae</taxon>
        <taxon>Limosilactobacillus</taxon>
    </lineage>
</organism>
<dbReference type="RefSeq" id="WP_289576910.1">
    <property type="nucleotide sequence ID" value="NZ_JAUDDW010000033.1"/>
</dbReference>
<dbReference type="PANTHER" id="PTHR33797">
    <property type="entry name" value="ORGANIC HYDROPEROXIDE RESISTANCE PROTEIN-LIKE"/>
    <property type="match status" value="1"/>
</dbReference>
<comment type="similarity">
    <text evidence="1">Belongs to the OsmC/Ohr family.</text>
</comment>
<proteinExistence type="inferred from homology"/>
<dbReference type="Pfam" id="PF02566">
    <property type="entry name" value="OsmC"/>
    <property type="match status" value="1"/>
</dbReference>
<dbReference type="SUPFAM" id="SSF82784">
    <property type="entry name" value="OsmC-like"/>
    <property type="match status" value="1"/>
</dbReference>
<reference evidence="2 3" key="2">
    <citation type="submission" date="2023-06" db="EMBL/GenBank/DDBJ databases">
        <authorList>
            <person name="Zeman M."/>
            <person name="Kubasova T."/>
            <person name="Jahodarova E."/>
            <person name="Nykrynova M."/>
            <person name="Rychlik I."/>
        </authorList>
    </citation>
    <scope>NUCLEOTIDE SEQUENCE [LARGE SCALE GENOMIC DNA]</scope>
    <source>
        <strain evidence="2 3">161_Gplus</strain>
    </source>
</reference>
<gene>
    <name evidence="2" type="ORF">QUW44_07775</name>
</gene>
<comment type="caution">
    <text evidence="2">The sequence shown here is derived from an EMBL/GenBank/DDBJ whole genome shotgun (WGS) entry which is preliminary data.</text>
</comment>
<dbReference type="EMBL" id="JAUDDW010000033">
    <property type="protein sequence ID" value="MDM8267042.1"/>
    <property type="molecule type" value="Genomic_DNA"/>
</dbReference>
<evidence type="ECO:0000313" key="3">
    <source>
        <dbReference type="Proteomes" id="UP001529343"/>
    </source>
</evidence>
<reference evidence="3" key="1">
    <citation type="submission" date="2023-06" db="EMBL/GenBank/DDBJ databases">
        <title>Identification and characterization of horizontal gene transfer across gut microbiota members of farm animals based on homology search.</title>
        <authorList>
            <person name="Zeman M."/>
            <person name="Kubasova T."/>
            <person name="Jahodarova E."/>
            <person name="Nykrynova M."/>
            <person name="Rychlik I."/>
        </authorList>
    </citation>
    <scope>NUCLEOTIDE SEQUENCE [LARGE SCALE GENOMIC DNA]</scope>
    <source>
        <strain evidence="3">161_Gplus</strain>
    </source>
</reference>
<name>A0ABT7UZB4_9LACO</name>
<dbReference type="InterPro" id="IPR015946">
    <property type="entry name" value="KH_dom-like_a/b"/>
</dbReference>
<sequence>MAEKVLYQTVVENKEGIQGHAKVITGGDLDVLTSNPVHDTPGTNPEQLIGLALATCLNATIEAEEKRRGLSHQSVVRVGIKMGFDNPGFQFWLDAQVKIPQVSHDEAVAILEKCEKRCPVAKLLQNSDNVKVHLVDDFDFN</sequence>
<dbReference type="InterPro" id="IPR036102">
    <property type="entry name" value="OsmC/Ohrsf"/>
</dbReference>